<proteinExistence type="predicted"/>
<accession>A0AAV2GNP4</accession>
<protein>
    <recommendedName>
        <fullName evidence="4">Secreted protein</fullName>
    </recommendedName>
</protein>
<gene>
    <name evidence="2" type="ORF">LTRI10_LOCUS50442</name>
</gene>
<feature type="chain" id="PRO_5043841946" description="Secreted protein" evidence="1">
    <location>
        <begin position="18"/>
        <end position="178"/>
    </location>
</feature>
<sequence length="178" mass="19325">MVSRILLLKLHLIVVELLILETQLLELLSEVVLSGEGGPATPILEGGGAGGSSIIHILGMDLLISRTLGNLRQDLLWDLRLRKPLDPHNTPHFSKQVHFTDRKPAKGTGVSLLCAPLQGYLEVVFQVGDEGSAVEFLQLRSTLVEGPRHHRAQVEGMIPLAHRLDEVHHSLGDGAGTV</sequence>
<dbReference type="Proteomes" id="UP001497516">
    <property type="component" value="Chromosome 9"/>
</dbReference>
<dbReference type="EMBL" id="OZ034822">
    <property type="protein sequence ID" value="CAL1411065.1"/>
    <property type="molecule type" value="Genomic_DNA"/>
</dbReference>
<evidence type="ECO:0000313" key="2">
    <source>
        <dbReference type="EMBL" id="CAL1411065.1"/>
    </source>
</evidence>
<evidence type="ECO:0008006" key="4">
    <source>
        <dbReference type="Google" id="ProtNLM"/>
    </source>
</evidence>
<evidence type="ECO:0000313" key="3">
    <source>
        <dbReference type="Proteomes" id="UP001497516"/>
    </source>
</evidence>
<keyword evidence="1" id="KW-0732">Signal</keyword>
<organism evidence="2 3">
    <name type="scientific">Linum trigynum</name>
    <dbReference type="NCBI Taxonomy" id="586398"/>
    <lineage>
        <taxon>Eukaryota</taxon>
        <taxon>Viridiplantae</taxon>
        <taxon>Streptophyta</taxon>
        <taxon>Embryophyta</taxon>
        <taxon>Tracheophyta</taxon>
        <taxon>Spermatophyta</taxon>
        <taxon>Magnoliopsida</taxon>
        <taxon>eudicotyledons</taxon>
        <taxon>Gunneridae</taxon>
        <taxon>Pentapetalae</taxon>
        <taxon>rosids</taxon>
        <taxon>fabids</taxon>
        <taxon>Malpighiales</taxon>
        <taxon>Linaceae</taxon>
        <taxon>Linum</taxon>
    </lineage>
</organism>
<dbReference type="AlphaFoldDB" id="A0AAV2GNP4"/>
<reference evidence="2 3" key="1">
    <citation type="submission" date="2024-04" db="EMBL/GenBank/DDBJ databases">
        <authorList>
            <person name="Fracassetti M."/>
        </authorList>
    </citation>
    <scope>NUCLEOTIDE SEQUENCE [LARGE SCALE GENOMIC DNA]</scope>
</reference>
<keyword evidence="3" id="KW-1185">Reference proteome</keyword>
<feature type="signal peptide" evidence="1">
    <location>
        <begin position="1"/>
        <end position="17"/>
    </location>
</feature>
<evidence type="ECO:0000256" key="1">
    <source>
        <dbReference type="SAM" id="SignalP"/>
    </source>
</evidence>
<name>A0AAV2GNP4_9ROSI</name>